<dbReference type="PROSITE" id="PS51186">
    <property type="entry name" value="GNAT"/>
    <property type="match status" value="1"/>
</dbReference>
<dbReference type="InterPro" id="IPR000182">
    <property type="entry name" value="GNAT_dom"/>
</dbReference>
<protein>
    <recommendedName>
        <fullName evidence="2">N-acetyltransferase domain-containing protein</fullName>
    </recommendedName>
</protein>
<evidence type="ECO:0000313" key="4">
    <source>
        <dbReference type="Proteomes" id="UP000288859"/>
    </source>
</evidence>
<dbReference type="VEuPathDB" id="FungiDB:PV10_00510"/>
<evidence type="ECO:0000256" key="1">
    <source>
        <dbReference type="SAM" id="MobiDB-lite"/>
    </source>
</evidence>
<dbReference type="GO" id="GO:0016747">
    <property type="term" value="F:acyltransferase activity, transferring groups other than amino-acyl groups"/>
    <property type="evidence" value="ECO:0007669"/>
    <property type="project" value="InterPro"/>
</dbReference>
<comment type="caution">
    <text evidence="3">The sequence shown here is derived from an EMBL/GenBank/DDBJ whole genome shotgun (WGS) entry which is preliminary data.</text>
</comment>
<dbReference type="Proteomes" id="UP000288859">
    <property type="component" value="Unassembled WGS sequence"/>
</dbReference>
<name>A0A438NAC8_EXOME</name>
<dbReference type="OrthoDB" id="2744543at2759"/>
<sequence length="295" mass="33713">MPIRVARYSDLNRITEIIAASFYNEELHAHIFPHRQQYPADHLRAWRQQISQWWWDYNRIWIVSYEQDEALGSQRLTGVAHWSKAGLGAESLWGVRWWDPRRSIVKIVTWFNSIQRFFFPNRAQRQPTPSDPTPLTKWNFAPSLYPFISHFFSEPPYRRNHWELDVLAVNPPDQKSGIGRTLVAWGLERAKADGLPAVVIGAKGTERFYQRCGFELLVGACPDVEFIDVPGTSGEDSSAGTGVPNGTRVRNPLRERNIGGGAVMWTKVKEDEEEEGGGGKHVEEKICGRPVSRKC</sequence>
<feature type="region of interest" description="Disordered" evidence="1">
    <location>
        <begin position="232"/>
        <end position="251"/>
    </location>
</feature>
<feature type="compositionally biased region" description="Basic and acidic residues" evidence="1">
    <location>
        <begin position="277"/>
        <end position="287"/>
    </location>
</feature>
<evidence type="ECO:0000313" key="3">
    <source>
        <dbReference type="EMBL" id="RVX72595.1"/>
    </source>
</evidence>
<dbReference type="Gene3D" id="3.40.630.30">
    <property type="match status" value="1"/>
</dbReference>
<dbReference type="InterPro" id="IPR052523">
    <property type="entry name" value="Trichothecene_AcTrans"/>
</dbReference>
<dbReference type="CDD" id="cd04301">
    <property type="entry name" value="NAT_SF"/>
    <property type="match status" value="1"/>
</dbReference>
<dbReference type="AlphaFoldDB" id="A0A438NAC8"/>
<accession>A0A438NAC8</accession>
<dbReference type="SUPFAM" id="SSF55729">
    <property type="entry name" value="Acyl-CoA N-acyltransferases (Nat)"/>
    <property type="match status" value="1"/>
</dbReference>
<dbReference type="PANTHER" id="PTHR42791">
    <property type="entry name" value="GNAT FAMILY ACETYLTRANSFERASE"/>
    <property type="match status" value="1"/>
</dbReference>
<dbReference type="EMBL" id="NAJM01000011">
    <property type="protein sequence ID" value="RVX72595.1"/>
    <property type="molecule type" value="Genomic_DNA"/>
</dbReference>
<feature type="region of interest" description="Disordered" evidence="1">
    <location>
        <begin position="269"/>
        <end position="295"/>
    </location>
</feature>
<organism evidence="3 4">
    <name type="scientific">Exophiala mesophila</name>
    <name type="common">Black yeast-like fungus</name>
    <dbReference type="NCBI Taxonomy" id="212818"/>
    <lineage>
        <taxon>Eukaryota</taxon>
        <taxon>Fungi</taxon>
        <taxon>Dikarya</taxon>
        <taxon>Ascomycota</taxon>
        <taxon>Pezizomycotina</taxon>
        <taxon>Eurotiomycetes</taxon>
        <taxon>Chaetothyriomycetidae</taxon>
        <taxon>Chaetothyriales</taxon>
        <taxon>Herpotrichiellaceae</taxon>
        <taxon>Exophiala</taxon>
    </lineage>
</organism>
<evidence type="ECO:0000259" key="2">
    <source>
        <dbReference type="PROSITE" id="PS51186"/>
    </source>
</evidence>
<feature type="domain" description="N-acetyltransferase" evidence="2">
    <location>
        <begin position="1"/>
        <end position="230"/>
    </location>
</feature>
<dbReference type="PANTHER" id="PTHR42791:SF16">
    <property type="entry name" value="N-ACETYLTRANSFERASE DOMAIN-CONTAINING PROTEIN"/>
    <property type="match status" value="1"/>
</dbReference>
<proteinExistence type="predicted"/>
<dbReference type="InterPro" id="IPR016181">
    <property type="entry name" value="Acyl_CoA_acyltransferase"/>
</dbReference>
<reference evidence="3 4" key="1">
    <citation type="submission" date="2017-03" db="EMBL/GenBank/DDBJ databases">
        <title>Genomes of endolithic fungi from Antarctica.</title>
        <authorList>
            <person name="Coleine C."/>
            <person name="Masonjones S."/>
            <person name="Stajich J.E."/>
        </authorList>
    </citation>
    <scope>NUCLEOTIDE SEQUENCE [LARGE SCALE GENOMIC DNA]</scope>
    <source>
        <strain evidence="3 4">CCFEE 6314</strain>
    </source>
</reference>
<dbReference type="Pfam" id="PF00583">
    <property type="entry name" value="Acetyltransf_1"/>
    <property type="match status" value="1"/>
</dbReference>
<gene>
    <name evidence="3" type="ORF">B0A52_03991</name>
</gene>